<reference evidence="1 2" key="1">
    <citation type="submission" date="2016-10" db="EMBL/GenBank/DDBJ databases">
        <authorList>
            <person name="de Groot N.N."/>
        </authorList>
    </citation>
    <scope>NUCLEOTIDE SEQUENCE [LARGE SCALE GENOMIC DNA]</scope>
    <source>
        <strain evidence="1 2">SLAS-1</strain>
    </source>
</reference>
<evidence type="ECO:0008006" key="3">
    <source>
        <dbReference type="Google" id="ProtNLM"/>
    </source>
</evidence>
<dbReference type="EMBL" id="FNGO01000021">
    <property type="protein sequence ID" value="SDM21335.1"/>
    <property type="molecule type" value="Genomic_DNA"/>
</dbReference>
<dbReference type="AlphaFoldDB" id="A0A1G9RFW4"/>
<protein>
    <recommendedName>
        <fullName evidence="3">Right handed beta helix region</fullName>
    </recommendedName>
</protein>
<proteinExistence type="predicted"/>
<dbReference type="RefSeq" id="WP_089761391.1">
    <property type="nucleotide sequence ID" value="NZ_FNGO01000021.1"/>
</dbReference>
<name>A0A1G9RFW4_9FIRM</name>
<dbReference type="Gene3D" id="2.160.20.110">
    <property type="match status" value="1"/>
</dbReference>
<keyword evidence="2" id="KW-1185">Reference proteome</keyword>
<dbReference type="OrthoDB" id="1947361at2"/>
<accession>A0A1G9RFW4</accession>
<dbReference type="STRING" id="321763.SAMN04488692_12147"/>
<evidence type="ECO:0000313" key="1">
    <source>
        <dbReference type="EMBL" id="SDM21335.1"/>
    </source>
</evidence>
<sequence length="540" mass="60434">MSFAGGDGSKENPYLIETREQFENMENHLHGNYFELIDDIDFSGKDHTPIGNDWSTDFFSSSFDGNGYSLKNIVITDTSNDVGSIFGYIRLKNDEKVLIKNLRADVELIFEGESYAFQAGLASEVLLEDNSEIIFKKCHIKCNFVDNGVAYYDYLDRFGAFIGWTEVYDNASFKAEDCSAEGYIFAFHATAGFGLVETFGEGSTARFERCISKVDIEIVYTRDWLGRYIGVFSAAHAWAEGSEIEFTDCAAVGKITENHNEEFSASVVGGFNGGISWGYWNAGPIIYNNCYSAVVMDLKDCSNLNSKFAPTGKEIGENDEIREFANDCYYNNEILPDEEFAGEKLGQPRDTASMTHPPNWNTTYIGWDFDDIWNISPQHNEGYPCFEGIDFFRAVDGYLLQFLEPPEVTIIPPRANRVIVKSPEGEGTAAVPGLSADLIIERVVEIENGGNEVCRRVAEKILERWKDERINVEGVVRLAVGLSFKEKVKIYIEESGLDGIYLPLKSIEHDVINQKTKVSCGDIILDDDELLARILGDRGG</sequence>
<organism evidence="1 2">
    <name type="scientific">Halarsenatibacter silvermanii</name>
    <dbReference type="NCBI Taxonomy" id="321763"/>
    <lineage>
        <taxon>Bacteria</taxon>
        <taxon>Bacillati</taxon>
        <taxon>Bacillota</taxon>
        <taxon>Clostridia</taxon>
        <taxon>Halanaerobiales</taxon>
        <taxon>Halarsenatibacteraceae</taxon>
        <taxon>Halarsenatibacter</taxon>
    </lineage>
</organism>
<dbReference type="Proteomes" id="UP000199476">
    <property type="component" value="Unassembled WGS sequence"/>
</dbReference>
<evidence type="ECO:0000313" key="2">
    <source>
        <dbReference type="Proteomes" id="UP000199476"/>
    </source>
</evidence>
<gene>
    <name evidence="1" type="ORF">SAMN04488692_12147</name>
</gene>